<dbReference type="InterPro" id="IPR009057">
    <property type="entry name" value="Homeodomain-like_sf"/>
</dbReference>
<evidence type="ECO:0000313" key="6">
    <source>
        <dbReference type="Proteomes" id="UP000323876"/>
    </source>
</evidence>
<feature type="DNA-binding region" description="H-T-H motif" evidence="2">
    <location>
        <begin position="45"/>
        <end position="64"/>
    </location>
</feature>
<name>A0A5N0EJE7_9NOCA</name>
<gene>
    <name evidence="5" type="ORF">F3087_07230</name>
</gene>
<dbReference type="EMBL" id="VXLC01000003">
    <property type="protein sequence ID" value="KAA8888799.1"/>
    <property type="molecule type" value="Genomic_DNA"/>
</dbReference>
<evidence type="ECO:0000256" key="1">
    <source>
        <dbReference type="ARBA" id="ARBA00023125"/>
    </source>
</evidence>
<dbReference type="PANTHER" id="PTHR30055:SF226">
    <property type="entry name" value="HTH-TYPE TRANSCRIPTIONAL REGULATOR PKSA"/>
    <property type="match status" value="1"/>
</dbReference>
<dbReference type="Gene3D" id="1.10.357.10">
    <property type="entry name" value="Tetracycline Repressor, domain 2"/>
    <property type="match status" value="1"/>
</dbReference>
<feature type="domain" description="HTH tetR-type" evidence="4">
    <location>
        <begin position="23"/>
        <end position="82"/>
    </location>
</feature>
<sequence length="224" mass="24949">MEQRRWTDTAAARRSTSRAPGRDERRRTIVDAAIAAIEEHGPEALTGQIADRAGLARSHVYRHFASKEELDLAVARRAHDDLTRQIRAALEIEGSPHAIIRAPIAEHVGWASEHPNLYIFLLGRNYRRGNDEPRIGGSAFASEISAAATRYIPEFGADPLAADRLVVALLGLIDASVRWWLVHREMSQPDLVDQLTTEAWLLLDHRLRSLGIQLDVHATLPDNG</sequence>
<evidence type="ECO:0000313" key="5">
    <source>
        <dbReference type="EMBL" id="KAA8888799.1"/>
    </source>
</evidence>
<dbReference type="SUPFAM" id="SSF48498">
    <property type="entry name" value="Tetracyclin repressor-like, C-terminal domain"/>
    <property type="match status" value="1"/>
</dbReference>
<dbReference type="PROSITE" id="PS50977">
    <property type="entry name" value="HTH_TETR_2"/>
    <property type="match status" value="1"/>
</dbReference>
<evidence type="ECO:0000256" key="2">
    <source>
        <dbReference type="PROSITE-ProRule" id="PRU00335"/>
    </source>
</evidence>
<dbReference type="SUPFAM" id="SSF46689">
    <property type="entry name" value="Homeodomain-like"/>
    <property type="match status" value="1"/>
</dbReference>
<comment type="caution">
    <text evidence="5">The sequence shown here is derived from an EMBL/GenBank/DDBJ whole genome shotgun (WGS) entry which is preliminary data.</text>
</comment>
<dbReference type="Pfam" id="PF00440">
    <property type="entry name" value="TetR_N"/>
    <property type="match status" value="1"/>
</dbReference>
<accession>A0A5N0EJE7</accession>
<protein>
    <submittedName>
        <fullName evidence="5">TetR/AcrR family transcriptional regulator</fullName>
    </submittedName>
</protein>
<dbReference type="GO" id="GO:0003700">
    <property type="term" value="F:DNA-binding transcription factor activity"/>
    <property type="evidence" value="ECO:0007669"/>
    <property type="project" value="TreeGrafter"/>
</dbReference>
<dbReference type="Proteomes" id="UP000323876">
    <property type="component" value="Unassembled WGS sequence"/>
</dbReference>
<reference evidence="5 6" key="1">
    <citation type="submission" date="2019-09" db="EMBL/GenBank/DDBJ databases">
        <authorList>
            <person name="Wang X."/>
        </authorList>
    </citation>
    <scope>NUCLEOTIDE SEQUENCE [LARGE SCALE GENOMIC DNA]</scope>
    <source>
        <strain evidence="5 6">CICC 11023</strain>
    </source>
</reference>
<feature type="region of interest" description="Disordered" evidence="3">
    <location>
        <begin position="1"/>
        <end position="25"/>
    </location>
</feature>
<dbReference type="AlphaFoldDB" id="A0A5N0EJE7"/>
<keyword evidence="6" id="KW-1185">Reference proteome</keyword>
<dbReference type="GO" id="GO:0000976">
    <property type="term" value="F:transcription cis-regulatory region binding"/>
    <property type="evidence" value="ECO:0007669"/>
    <property type="project" value="TreeGrafter"/>
</dbReference>
<evidence type="ECO:0000256" key="3">
    <source>
        <dbReference type="SAM" id="MobiDB-lite"/>
    </source>
</evidence>
<organism evidence="5 6">
    <name type="scientific">Nocardia colli</name>
    <dbReference type="NCBI Taxonomy" id="2545717"/>
    <lineage>
        <taxon>Bacteria</taxon>
        <taxon>Bacillati</taxon>
        <taxon>Actinomycetota</taxon>
        <taxon>Actinomycetes</taxon>
        <taxon>Mycobacteriales</taxon>
        <taxon>Nocardiaceae</taxon>
        <taxon>Nocardia</taxon>
    </lineage>
</organism>
<evidence type="ECO:0000259" key="4">
    <source>
        <dbReference type="PROSITE" id="PS50977"/>
    </source>
</evidence>
<dbReference type="InterPro" id="IPR001647">
    <property type="entry name" value="HTH_TetR"/>
</dbReference>
<dbReference type="RefSeq" id="WP_150401074.1">
    <property type="nucleotide sequence ID" value="NZ_VXLC01000003.1"/>
</dbReference>
<dbReference type="PRINTS" id="PR00455">
    <property type="entry name" value="HTHTETR"/>
</dbReference>
<dbReference type="OrthoDB" id="4542604at2"/>
<dbReference type="InterPro" id="IPR050109">
    <property type="entry name" value="HTH-type_TetR-like_transc_reg"/>
</dbReference>
<keyword evidence="1 2" id="KW-0238">DNA-binding</keyword>
<dbReference type="PANTHER" id="PTHR30055">
    <property type="entry name" value="HTH-TYPE TRANSCRIPTIONAL REGULATOR RUTR"/>
    <property type="match status" value="1"/>
</dbReference>
<dbReference type="InterPro" id="IPR036271">
    <property type="entry name" value="Tet_transcr_reg_TetR-rel_C_sf"/>
</dbReference>
<feature type="compositionally biased region" description="Low complexity" evidence="3">
    <location>
        <begin position="8"/>
        <end position="19"/>
    </location>
</feature>
<proteinExistence type="predicted"/>